<evidence type="ECO:0000313" key="2">
    <source>
        <dbReference type="EMBL" id="EKB48139.1"/>
    </source>
</evidence>
<comment type="caution">
    <text evidence="2">The sequence shown here is derived from an EMBL/GenBank/DDBJ whole genome shotgun (WGS) entry which is preliminary data.</text>
</comment>
<organism evidence="2 3">
    <name type="scientific">Cecembia lonarensis (strain CCUG 58316 / KCTC 22772 / LW9)</name>
    <dbReference type="NCBI Taxonomy" id="1225176"/>
    <lineage>
        <taxon>Bacteria</taxon>
        <taxon>Pseudomonadati</taxon>
        <taxon>Bacteroidota</taxon>
        <taxon>Cytophagia</taxon>
        <taxon>Cytophagales</taxon>
        <taxon>Cyclobacteriaceae</taxon>
        <taxon>Cecembia</taxon>
    </lineage>
</organism>
<gene>
    <name evidence="2" type="ORF">B879_03241</name>
</gene>
<dbReference type="SUPFAM" id="SSF56300">
    <property type="entry name" value="Metallo-dependent phosphatases"/>
    <property type="match status" value="1"/>
</dbReference>
<dbReference type="PANTHER" id="PTHR43143:SF1">
    <property type="entry name" value="SERINE_THREONINE-PROTEIN PHOSPHATASE CPPED1"/>
    <property type="match status" value="1"/>
</dbReference>
<dbReference type="InterPro" id="IPR029052">
    <property type="entry name" value="Metallo-depent_PP-like"/>
</dbReference>
<dbReference type="OrthoDB" id="9816081at2"/>
<keyword evidence="3" id="KW-1185">Reference proteome</keyword>
<dbReference type="PANTHER" id="PTHR43143">
    <property type="entry name" value="METALLOPHOSPHOESTERASE, CALCINEURIN SUPERFAMILY"/>
    <property type="match status" value="1"/>
</dbReference>
<reference evidence="2 3" key="1">
    <citation type="journal article" date="2012" name="J. Bacteriol.">
        <title>Draft Genome Sequence of Cecembia lonarensis Strain LW9T, Isolated from Lonar Lake, a Haloalkaline Lake in India.</title>
        <authorList>
            <person name="Shivaji S."/>
            <person name="Ara S."/>
            <person name="Singh A."/>
            <person name="Pinnaka A.K."/>
        </authorList>
    </citation>
    <scope>NUCLEOTIDE SEQUENCE [LARGE SCALE GENOMIC DNA]</scope>
    <source>
        <strain evidence="2 3">LW9</strain>
    </source>
</reference>
<name>K1LVI0_CECL9</name>
<dbReference type="GO" id="GO:0016787">
    <property type="term" value="F:hydrolase activity"/>
    <property type="evidence" value="ECO:0007669"/>
    <property type="project" value="InterPro"/>
</dbReference>
<dbReference type="RefSeq" id="WP_009186259.1">
    <property type="nucleotide sequence ID" value="NZ_AMGM01000067.1"/>
</dbReference>
<dbReference type="InterPro" id="IPR051918">
    <property type="entry name" value="STPP_CPPED1"/>
</dbReference>
<dbReference type="InterPro" id="IPR004843">
    <property type="entry name" value="Calcineurin-like_PHP"/>
</dbReference>
<proteinExistence type="predicted"/>
<dbReference type="Proteomes" id="UP000004478">
    <property type="component" value="Unassembled WGS sequence"/>
</dbReference>
<dbReference type="Gene3D" id="3.60.21.10">
    <property type="match status" value="1"/>
</dbReference>
<evidence type="ECO:0000259" key="1">
    <source>
        <dbReference type="Pfam" id="PF00149"/>
    </source>
</evidence>
<protein>
    <submittedName>
        <fullName evidence="2">Calcineurin-like phosphoesterase superfamily domain protein</fullName>
    </submittedName>
</protein>
<sequence length="321" mass="37389">MQFFNNLHLFIILSWLFISCDSRQPEYDSVRFGICTDVHKDIMHDADERLTAFIDEAKNRDLDFIIQMGDFARPYEHNKEFMAIWNSYPGEKYHVLGNHEPDGGFDMSNVVENFGMPSRYYSFDKGGLRFIVLDGNEFNPSPDRPGGYSRYISEEQLNWMVEELSGAKDRVVIISHQSLEHEEGIENMEYIRPLLEEENRLAGYNKVIACFSGHHHTDYATTINGIYYIQINSMSYYWAGDNYKVIRYSEDIDQQFPWIKYTIPYEKPLYTFVEISKKAISIEGKETKFVGPGPEELGMPTPPENNPIVPRISNRKLLLKP</sequence>
<accession>K1LVI0</accession>
<evidence type="ECO:0000313" key="3">
    <source>
        <dbReference type="Proteomes" id="UP000004478"/>
    </source>
</evidence>
<feature type="domain" description="Calcineurin-like phosphoesterase" evidence="1">
    <location>
        <begin position="31"/>
        <end position="217"/>
    </location>
</feature>
<dbReference type="EMBL" id="AMGM01000067">
    <property type="protein sequence ID" value="EKB48139.1"/>
    <property type="molecule type" value="Genomic_DNA"/>
</dbReference>
<dbReference type="AlphaFoldDB" id="K1LVI0"/>
<dbReference type="Pfam" id="PF00149">
    <property type="entry name" value="Metallophos"/>
    <property type="match status" value="1"/>
</dbReference>